<dbReference type="Pfam" id="PF18962">
    <property type="entry name" value="Por_Secre_tail"/>
    <property type="match status" value="1"/>
</dbReference>
<dbReference type="InterPro" id="IPR022398">
    <property type="entry name" value="Peptidase_S8_His-AS"/>
</dbReference>
<name>A0ABS5JWZ9_9BACT</name>
<dbReference type="InterPro" id="IPR013783">
    <property type="entry name" value="Ig-like_fold"/>
</dbReference>
<proteinExistence type="inferred from homology"/>
<dbReference type="EMBL" id="JAGUCO010000011">
    <property type="protein sequence ID" value="MBS2099430.1"/>
    <property type="molecule type" value="Genomic_DNA"/>
</dbReference>
<reference evidence="9 10" key="1">
    <citation type="journal article" date="2015" name="Int. J. Syst. Evol. Microbiol.">
        <title>Carboxylicivirga linearis sp. nov., isolated from a sea cucumber culture pond.</title>
        <authorList>
            <person name="Wang F.Q."/>
            <person name="Zhou Y.X."/>
            <person name="Lin X.Z."/>
            <person name="Chen G.J."/>
            <person name="Du Z.J."/>
        </authorList>
    </citation>
    <scope>NUCLEOTIDE SEQUENCE [LARGE SCALE GENOMIC DNA]</scope>
    <source>
        <strain evidence="9 10">FB218</strain>
    </source>
</reference>
<dbReference type="PROSITE" id="PS00137">
    <property type="entry name" value="SUBTILASE_HIS"/>
    <property type="match status" value="1"/>
</dbReference>
<feature type="domain" description="Peptidase S8/S53" evidence="6">
    <location>
        <begin position="217"/>
        <end position="502"/>
    </location>
</feature>
<dbReference type="PROSITE" id="PS51257">
    <property type="entry name" value="PROKAR_LIPOPROTEIN"/>
    <property type="match status" value="1"/>
</dbReference>
<evidence type="ECO:0000313" key="9">
    <source>
        <dbReference type="EMBL" id="MBS2099430.1"/>
    </source>
</evidence>
<dbReference type="PRINTS" id="PR00723">
    <property type="entry name" value="SUBTILISIN"/>
</dbReference>
<evidence type="ECO:0000256" key="1">
    <source>
        <dbReference type="ARBA" id="ARBA00011073"/>
    </source>
</evidence>
<gene>
    <name evidence="9" type="ORF">KEM10_14135</name>
</gene>
<sequence>MKKIKLRIAIPWLLPIVLFMFSCERDDIQVSNEVDENVVEEIHSEAMVEGLVRIKLERTTSQSMSVSLKSGKVKTDISNMDTLFNSIGVRTFKRTFPYAGKFEARTVESGLDLWYDVIYDTTQVKLASVLSRFSNLNEVVKTEGVPHVKSTGSRFRSIQKVVERAAALKATTTTYPFNDNFLSLQWHYYNDGSLDDGIEGCDINLFDAWKIQTGSPEVIVSVVDGGIEFDHEDLEANMWVNSNESQNGMDDDSNGYADDVYGYNFVSRTGSIAAHSHGTHVAGTIGAVNNNKIGVCGIAGGDGITQGVRLMSCQVFEEDADGNDVSAQSFAEAIKYGADNGAIISQNSWGYDGATSIPTHMQEAIDYFIKYAGLDEHGNQVGPMKGGVVIFAAGNDGLETGLPASYEPVVAVAAVAPDFKATYYTNYGNWVDISAPGGTYDDNGKYADAGYMIASTSINDEYVWNMGTSMACPHVSGVAALIASEFGGDGFTPSDLKDRLFQGTVDIDSYNPDYEGKLGIGIVNAAAALADLNAPAPAIVSDLYVESYQNTIDCRWSVTGNTDLLKATNYTFYYSNSSFSMDDVLSERSDIQNDLSYSPHKEIGQSITHTIEGLDFSTTYYVGVVASDLVGISSGLSNVVTVLTDDNNPPKIIAEQESELTLKAHETKQLVFNIQDPEAHEVSWSLNDPSGYAISSGSSYVARIYINGLTTPAGTYSASITAQDEWGASSTYNFTYTVEENHAPVVTIPMEDTYIGDPDKEYTFNLTEYFNDEDGETLSYSISYNESMMSASVNSGQLTIKPTSYGLSTFTVTASDALEESASFTFQIMIRDDSSDVDVFPNPVVDKLNIRMGNSVEGSISVEIFNSDGVLRDTKDTDISTFSPAQLDLSNLSAGSYNLKIHYKSQTFERNIVKL</sequence>
<dbReference type="RefSeq" id="WP_212216672.1">
    <property type="nucleotide sequence ID" value="NZ_JAGUCO010000011.1"/>
</dbReference>
<feature type="domain" description="Secretion system C-terminal sorting" evidence="8">
    <location>
        <begin position="839"/>
        <end position="910"/>
    </location>
</feature>
<accession>A0ABS5JWZ9</accession>
<dbReference type="InterPro" id="IPR036852">
    <property type="entry name" value="Peptidase_S8/S53_dom_sf"/>
</dbReference>
<comment type="caution">
    <text evidence="9">The sequence shown here is derived from an EMBL/GenBank/DDBJ whole genome shotgun (WGS) entry which is preliminary data.</text>
</comment>
<keyword evidence="3 5" id="KW-0378">Hydrolase</keyword>
<evidence type="ECO:0000256" key="3">
    <source>
        <dbReference type="ARBA" id="ARBA00022801"/>
    </source>
</evidence>
<keyword evidence="2 5" id="KW-0645">Protease</keyword>
<dbReference type="InterPro" id="IPR036116">
    <property type="entry name" value="FN3_sf"/>
</dbReference>
<dbReference type="Pfam" id="PF00082">
    <property type="entry name" value="Peptidase_S8"/>
    <property type="match status" value="1"/>
</dbReference>
<dbReference type="InterPro" id="IPR051048">
    <property type="entry name" value="Peptidase_S8/S53_subtilisin"/>
</dbReference>
<dbReference type="Gene3D" id="2.60.40.10">
    <property type="entry name" value="Immunoglobulins"/>
    <property type="match status" value="2"/>
</dbReference>
<feature type="active site" description="Charge relay system" evidence="5">
    <location>
        <position position="469"/>
    </location>
</feature>
<dbReference type="InterPro" id="IPR015500">
    <property type="entry name" value="Peptidase_S8_subtilisin-rel"/>
</dbReference>
<dbReference type="Pfam" id="PF17963">
    <property type="entry name" value="Big_9"/>
    <property type="match status" value="1"/>
</dbReference>
<feature type="domain" description="Subtilase N-terminal" evidence="7">
    <location>
        <begin position="75"/>
        <end position="192"/>
    </location>
</feature>
<keyword evidence="10" id="KW-1185">Reference proteome</keyword>
<dbReference type="InterPro" id="IPR000209">
    <property type="entry name" value="Peptidase_S8/S53_dom"/>
</dbReference>
<protein>
    <submittedName>
        <fullName evidence="9">S8 family serine peptidase</fullName>
    </submittedName>
</protein>
<comment type="similarity">
    <text evidence="1 5">Belongs to the peptidase S8 family.</text>
</comment>
<evidence type="ECO:0000256" key="4">
    <source>
        <dbReference type="ARBA" id="ARBA00022825"/>
    </source>
</evidence>
<keyword evidence="4 5" id="KW-0720">Serine protease</keyword>
<feature type="active site" description="Charge relay system" evidence="5">
    <location>
        <position position="224"/>
    </location>
</feature>
<dbReference type="PROSITE" id="PS00138">
    <property type="entry name" value="SUBTILASE_SER"/>
    <property type="match status" value="1"/>
</dbReference>
<dbReference type="Gene3D" id="3.40.50.200">
    <property type="entry name" value="Peptidase S8/S53 domain"/>
    <property type="match status" value="1"/>
</dbReference>
<evidence type="ECO:0000259" key="7">
    <source>
        <dbReference type="Pfam" id="PF16361"/>
    </source>
</evidence>
<dbReference type="Proteomes" id="UP000708576">
    <property type="component" value="Unassembled WGS sequence"/>
</dbReference>
<evidence type="ECO:0000259" key="8">
    <source>
        <dbReference type="Pfam" id="PF18962"/>
    </source>
</evidence>
<dbReference type="PANTHER" id="PTHR43399">
    <property type="entry name" value="SUBTILISIN-RELATED"/>
    <property type="match status" value="1"/>
</dbReference>
<evidence type="ECO:0000313" key="10">
    <source>
        <dbReference type="Proteomes" id="UP000708576"/>
    </source>
</evidence>
<dbReference type="PANTHER" id="PTHR43399:SF4">
    <property type="entry name" value="CELL WALL-ASSOCIATED PROTEASE"/>
    <property type="match status" value="1"/>
</dbReference>
<dbReference type="SUPFAM" id="SSF52743">
    <property type="entry name" value="Subtilisin-like"/>
    <property type="match status" value="1"/>
</dbReference>
<dbReference type="SUPFAM" id="SSF49265">
    <property type="entry name" value="Fibronectin type III"/>
    <property type="match status" value="1"/>
</dbReference>
<evidence type="ECO:0000256" key="2">
    <source>
        <dbReference type="ARBA" id="ARBA00022670"/>
    </source>
</evidence>
<evidence type="ECO:0000256" key="5">
    <source>
        <dbReference type="PROSITE-ProRule" id="PRU01240"/>
    </source>
</evidence>
<dbReference type="InterPro" id="IPR023828">
    <property type="entry name" value="Peptidase_S8_Ser-AS"/>
</dbReference>
<dbReference type="InterPro" id="IPR026444">
    <property type="entry name" value="Secre_tail"/>
</dbReference>
<feature type="active site" description="Charge relay system" evidence="5">
    <location>
        <position position="277"/>
    </location>
</feature>
<dbReference type="NCBIfam" id="TIGR04183">
    <property type="entry name" value="Por_Secre_tail"/>
    <property type="match status" value="1"/>
</dbReference>
<organism evidence="9 10">
    <name type="scientific">Carboxylicivirga linearis</name>
    <dbReference type="NCBI Taxonomy" id="1628157"/>
    <lineage>
        <taxon>Bacteria</taxon>
        <taxon>Pseudomonadati</taxon>
        <taxon>Bacteroidota</taxon>
        <taxon>Bacteroidia</taxon>
        <taxon>Marinilabiliales</taxon>
        <taxon>Marinilabiliaceae</taxon>
        <taxon>Carboxylicivirga</taxon>
    </lineage>
</organism>
<evidence type="ECO:0000259" key="6">
    <source>
        <dbReference type="Pfam" id="PF00082"/>
    </source>
</evidence>
<dbReference type="InterPro" id="IPR032304">
    <property type="entry name" value="Peptidase_S8_N"/>
</dbReference>
<dbReference type="Pfam" id="PF16361">
    <property type="entry name" value="Peptidase_S8_N"/>
    <property type="match status" value="1"/>
</dbReference>
<dbReference type="PROSITE" id="PS51892">
    <property type="entry name" value="SUBTILASE"/>
    <property type="match status" value="1"/>
</dbReference>